<evidence type="ECO:0000313" key="2">
    <source>
        <dbReference type="Proteomes" id="UP001291623"/>
    </source>
</evidence>
<keyword evidence="2" id="KW-1185">Reference proteome</keyword>
<comment type="caution">
    <text evidence="1">The sequence shown here is derived from an EMBL/GenBank/DDBJ whole genome shotgun (WGS) entry which is preliminary data.</text>
</comment>
<dbReference type="AlphaFoldDB" id="A0AAE1S7H9"/>
<evidence type="ECO:0000313" key="1">
    <source>
        <dbReference type="EMBL" id="KAK4364292.1"/>
    </source>
</evidence>
<proteinExistence type="predicted"/>
<dbReference type="EMBL" id="JAVYJV010000008">
    <property type="protein sequence ID" value="KAK4364292.1"/>
    <property type="molecule type" value="Genomic_DNA"/>
</dbReference>
<organism evidence="1 2">
    <name type="scientific">Anisodus tanguticus</name>
    <dbReference type="NCBI Taxonomy" id="243964"/>
    <lineage>
        <taxon>Eukaryota</taxon>
        <taxon>Viridiplantae</taxon>
        <taxon>Streptophyta</taxon>
        <taxon>Embryophyta</taxon>
        <taxon>Tracheophyta</taxon>
        <taxon>Spermatophyta</taxon>
        <taxon>Magnoliopsida</taxon>
        <taxon>eudicotyledons</taxon>
        <taxon>Gunneridae</taxon>
        <taxon>Pentapetalae</taxon>
        <taxon>asterids</taxon>
        <taxon>lamiids</taxon>
        <taxon>Solanales</taxon>
        <taxon>Solanaceae</taxon>
        <taxon>Solanoideae</taxon>
        <taxon>Hyoscyameae</taxon>
        <taxon>Anisodus</taxon>
    </lineage>
</organism>
<accession>A0AAE1S7H9</accession>
<reference evidence="1" key="1">
    <citation type="submission" date="2023-12" db="EMBL/GenBank/DDBJ databases">
        <title>Genome assembly of Anisodus tanguticus.</title>
        <authorList>
            <person name="Wang Y.-J."/>
        </authorList>
    </citation>
    <scope>NUCLEOTIDE SEQUENCE</scope>
    <source>
        <strain evidence="1">KB-2021</strain>
        <tissue evidence="1">Leaf</tissue>
    </source>
</reference>
<sequence length="101" mass="11780">MREVKKRRKLFRLKAAKGLERAKPQAYANWDVRDPAEICVRGVVVPFTNEAICKFVEAHIDVPSDIFKEMCHRPPYRHLGYTLCGPHPNARSEQKKKQQYS</sequence>
<dbReference type="Proteomes" id="UP001291623">
    <property type="component" value="Unassembled WGS sequence"/>
</dbReference>
<protein>
    <submittedName>
        <fullName evidence="1">Uncharacterized protein</fullName>
    </submittedName>
</protein>
<gene>
    <name evidence="1" type="ORF">RND71_015650</name>
</gene>
<name>A0AAE1S7H9_9SOLA</name>